<sequence>MEFNDSLTVGMMKDALKNLPDDTKVFVFWSNSNVGIGIKQLQYRDNPAFMSQLSVVIEELEPIQADGFTLMKDSGIN</sequence>
<reference evidence="1 2" key="1">
    <citation type="submission" date="2019-05" db="EMBL/GenBank/DDBJ databases">
        <title>The metagenome of a microbial culture collection derived from dairy environment covers the genomic content of the human microbiome.</title>
        <authorList>
            <person name="Roder T."/>
            <person name="Wuthrich D."/>
            <person name="Sattari Z."/>
            <person name="Von Ah U."/>
            <person name="Bar C."/>
            <person name="Ronchi F."/>
            <person name="Macpherson A.J."/>
            <person name="Ganal-Vonarburg S.C."/>
            <person name="Bruggmann R."/>
            <person name="Vergeres G."/>
        </authorList>
    </citation>
    <scope>NUCLEOTIDE SEQUENCE [LARGE SCALE GENOMIC DNA]</scope>
    <source>
        <strain evidence="1 2">FAM 24235</strain>
    </source>
</reference>
<dbReference type="EMBL" id="VBTE01000015">
    <property type="protein sequence ID" value="TLQ07577.1"/>
    <property type="molecule type" value="Genomic_DNA"/>
</dbReference>
<evidence type="ECO:0000313" key="1">
    <source>
        <dbReference type="EMBL" id="TLQ07577.1"/>
    </source>
</evidence>
<gene>
    <name evidence="1" type="ORF">FEZ48_06235</name>
</gene>
<organism evidence="1 2">
    <name type="scientific">Marinilactibacillus psychrotolerans</name>
    <dbReference type="NCBI Taxonomy" id="191770"/>
    <lineage>
        <taxon>Bacteria</taxon>
        <taxon>Bacillati</taxon>
        <taxon>Bacillota</taxon>
        <taxon>Bacilli</taxon>
        <taxon>Lactobacillales</taxon>
        <taxon>Carnobacteriaceae</taxon>
        <taxon>Marinilactibacillus</taxon>
    </lineage>
</organism>
<dbReference type="RefSeq" id="WP_138471671.1">
    <property type="nucleotide sequence ID" value="NZ_VBTE01000015.1"/>
</dbReference>
<evidence type="ECO:0000313" key="2">
    <source>
        <dbReference type="Proteomes" id="UP000307201"/>
    </source>
</evidence>
<proteinExistence type="predicted"/>
<dbReference type="AlphaFoldDB" id="A0A5R9C3Y4"/>
<comment type="caution">
    <text evidence="1">The sequence shown here is derived from an EMBL/GenBank/DDBJ whole genome shotgun (WGS) entry which is preliminary data.</text>
</comment>
<protein>
    <submittedName>
        <fullName evidence="1">Uncharacterized protein</fullName>
    </submittedName>
</protein>
<name>A0A5R9C3Y4_9LACT</name>
<accession>A0A5R9C3Y4</accession>
<dbReference type="Proteomes" id="UP000307201">
    <property type="component" value="Unassembled WGS sequence"/>
</dbReference>